<gene>
    <name evidence="1" type="ORF">EEB11_10670</name>
</gene>
<evidence type="ECO:0000313" key="2">
    <source>
        <dbReference type="Proteomes" id="UP000297741"/>
    </source>
</evidence>
<dbReference type="Proteomes" id="UP000297741">
    <property type="component" value="Unassembled WGS sequence"/>
</dbReference>
<dbReference type="SUPFAM" id="SSF55785">
    <property type="entry name" value="PYP-like sensor domain (PAS domain)"/>
    <property type="match status" value="1"/>
</dbReference>
<keyword evidence="2" id="KW-1185">Reference proteome</keyword>
<evidence type="ECO:0000313" key="1">
    <source>
        <dbReference type="EMBL" id="TGD43269.1"/>
    </source>
</evidence>
<proteinExistence type="predicted"/>
<sequence length="523" mass="57450">MDSHFVLGLGMGLAAVLSALGSILLAAAFHGSKIPVRSSIFDERQKGTLFLFDGEVMIDCTPGGRAVIAASAVPGSDWAKLLVHLSMSFPQVDQHLTKLPEQGAVTLAAEDESGQTILLLAEYRGGLTHITLIDPESRGASFGYDLLAQRSMSDDLAFLRSIVSHAPFLAWREKDNGDVVWANTAYLLRAGDLLAQGQELTWPLPKLFDRTAILQGVSGQRQILRFPDGREQWFELVSMPDDDGRRIYALPADSAVHAETTLRDFMQTLTKTFAHLPIGLAIFDNRRQLQLFNPALLDLTGLQPDFLSLRPSLLSVLDALRDRSMVPEPKDYHDWRNQITDIERAAASGVYEETWNLPGGQTYKVVGRPHPNGALALMIEDISTEITRTRRYRADMELGQSVIDSMDEAMAVFSETGMLVMTNANYTKLWEHDPSDSLASVGITSLARHWCSKSAPSALWAEAEEFVCTVGDRQPWSADVRMLDGRLVTCRLLPLAGGATLVGFRVGRGAADLVSESAERRTA</sequence>
<accession>A0ABY2KL81</accession>
<dbReference type="EMBL" id="RPEM01000006">
    <property type="protein sequence ID" value="TGD43269.1"/>
    <property type="molecule type" value="Genomic_DNA"/>
</dbReference>
<dbReference type="Pfam" id="PF12860">
    <property type="entry name" value="PAS_7"/>
    <property type="match status" value="1"/>
</dbReference>
<organism evidence="1 2">
    <name type="scientific">Pseudotabrizicola sediminis</name>
    <dbReference type="NCBI Taxonomy" id="2486418"/>
    <lineage>
        <taxon>Bacteria</taxon>
        <taxon>Pseudomonadati</taxon>
        <taxon>Pseudomonadota</taxon>
        <taxon>Alphaproteobacteria</taxon>
        <taxon>Rhodobacterales</taxon>
        <taxon>Paracoccaceae</taxon>
        <taxon>Pseudotabrizicola</taxon>
    </lineage>
</organism>
<comment type="caution">
    <text evidence="1">The sequence shown here is derived from an EMBL/GenBank/DDBJ whole genome shotgun (WGS) entry which is preliminary data.</text>
</comment>
<protein>
    <submittedName>
        <fullName evidence="1">PAS domain-containing protein</fullName>
    </submittedName>
</protein>
<dbReference type="InterPro" id="IPR035965">
    <property type="entry name" value="PAS-like_dom_sf"/>
</dbReference>
<reference evidence="1 2" key="1">
    <citation type="submission" date="2018-11" db="EMBL/GenBank/DDBJ databases">
        <title>Tabrizicola sp. isolated from sediment of alpine lake.</title>
        <authorList>
            <person name="Liu Z."/>
        </authorList>
    </citation>
    <scope>NUCLEOTIDE SEQUENCE [LARGE SCALE GENOMIC DNA]</scope>
    <source>
        <strain evidence="1 2">DRYC-M-16</strain>
    </source>
</reference>
<name>A0ABY2KL81_9RHOB</name>